<sequence>MRDYKATRKPLKVDTEANTRGKPPPKPPPPAANNEFKIMQRNCRPRRSAAGTAPCMHKVRRARNTLAKKPARDGKSRSCVNTSVQASVELQFWWLTNERDSQHRKRADHRQRELSRFCALRWPTPTHATSWRRARTVQRPCGPDVERLVEKRTMHMRRRIVYTEKTLRRKQRELDGKHLSKDYAALLGRLRYFERPAAKVTPVDGPGLPCMHSSSTRGLKGSIGSSLRIEPKRALRKWLPFVDASYSQTRGNVLTARPPSKHHSARQPHAMPSPPCSVARKIQPIVPRALLQLFIWGHPIVTNDVTANRHP</sequence>
<comment type="caution">
    <text evidence="1">The sequence shown here is derived from an EMBL/GenBank/DDBJ whole genome shotgun (WGS) entry which is preliminary data.</text>
</comment>
<dbReference type="EMBL" id="CM023484">
    <property type="protein sequence ID" value="KAH6934384.1"/>
    <property type="molecule type" value="Genomic_DNA"/>
</dbReference>
<evidence type="ECO:0000313" key="2">
    <source>
        <dbReference type="Proteomes" id="UP000821845"/>
    </source>
</evidence>
<reference evidence="1" key="1">
    <citation type="submission" date="2020-05" db="EMBL/GenBank/DDBJ databases">
        <title>Large-scale comparative analyses of tick genomes elucidate their genetic diversity and vector capacities.</title>
        <authorList>
            <person name="Jia N."/>
            <person name="Wang J."/>
            <person name="Shi W."/>
            <person name="Du L."/>
            <person name="Sun Y."/>
            <person name="Zhan W."/>
            <person name="Jiang J."/>
            <person name="Wang Q."/>
            <person name="Zhang B."/>
            <person name="Ji P."/>
            <person name="Sakyi L.B."/>
            <person name="Cui X."/>
            <person name="Yuan T."/>
            <person name="Jiang B."/>
            <person name="Yang W."/>
            <person name="Lam T.T.-Y."/>
            <person name="Chang Q."/>
            <person name="Ding S."/>
            <person name="Wang X."/>
            <person name="Zhu J."/>
            <person name="Ruan X."/>
            <person name="Zhao L."/>
            <person name="Wei J."/>
            <person name="Que T."/>
            <person name="Du C."/>
            <person name="Cheng J."/>
            <person name="Dai P."/>
            <person name="Han X."/>
            <person name="Huang E."/>
            <person name="Gao Y."/>
            <person name="Liu J."/>
            <person name="Shao H."/>
            <person name="Ye R."/>
            <person name="Li L."/>
            <person name="Wei W."/>
            <person name="Wang X."/>
            <person name="Wang C."/>
            <person name="Yang T."/>
            <person name="Huo Q."/>
            <person name="Li W."/>
            <person name="Guo W."/>
            <person name="Chen H."/>
            <person name="Zhou L."/>
            <person name="Ni X."/>
            <person name="Tian J."/>
            <person name="Zhou Y."/>
            <person name="Sheng Y."/>
            <person name="Liu T."/>
            <person name="Pan Y."/>
            <person name="Xia L."/>
            <person name="Li J."/>
            <person name="Zhao F."/>
            <person name="Cao W."/>
        </authorList>
    </citation>
    <scope>NUCLEOTIDE SEQUENCE</scope>
    <source>
        <strain evidence="1">Hyas-2018</strain>
    </source>
</reference>
<keyword evidence="2" id="KW-1185">Reference proteome</keyword>
<evidence type="ECO:0000313" key="1">
    <source>
        <dbReference type="EMBL" id="KAH6934384.1"/>
    </source>
</evidence>
<protein>
    <submittedName>
        <fullName evidence="1">Uncharacterized protein</fullName>
    </submittedName>
</protein>
<dbReference type="Proteomes" id="UP000821845">
    <property type="component" value="Chromosome 4"/>
</dbReference>
<proteinExistence type="predicted"/>
<name>A0ACB7SKQ6_HYAAI</name>
<organism evidence="1 2">
    <name type="scientific">Hyalomma asiaticum</name>
    <name type="common">Tick</name>
    <dbReference type="NCBI Taxonomy" id="266040"/>
    <lineage>
        <taxon>Eukaryota</taxon>
        <taxon>Metazoa</taxon>
        <taxon>Ecdysozoa</taxon>
        <taxon>Arthropoda</taxon>
        <taxon>Chelicerata</taxon>
        <taxon>Arachnida</taxon>
        <taxon>Acari</taxon>
        <taxon>Parasitiformes</taxon>
        <taxon>Ixodida</taxon>
        <taxon>Ixodoidea</taxon>
        <taxon>Ixodidae</taxon>
        <taxon>Hyalomminae</taxon>
        <taxon>Hyalomma</taxon>
    </lineage>
</organism>
<gene>
    <name evidence="1" type="ORF">HPB50_023891</name>
</gene>
<accession>A0ACB7SKQ6</accession>